<dbReference type="Gene3D" id="3.90.1200.10">
    <property type="match status" value="1"/>
</dbReference>
<comment type="caution">
    <text evidence="2">The sequence shown here is derived from an EMBL/GenBank/DDBJ whole genome shotgun (WGS) entry which is preliminary data.</text>
</comment>
<organism evidence="2 3">
    <name type="scientific">Reticulibacter mediterranei</name>
    <dbReference type="NCBI Taxonomy" id="2778369"/>
    <lineage>
        <taxon>Bacteria</taxon>
        <taxon>Bacillati</taxon>
        <taxon>Chloroflexota</taxon>
        <taxon>Ktedonobacteria</taxon>
        <taxon>Ktedonobacterales</taxon>
        <taxon>Reticulibacteraceae</taxon>
        <taxon>Reticulibacter</taxon>
    </lineage>
</organism>
<gene>
    <name evidence="2" type="ORF">KSF_068990</name>
</gene>
<evidence type="ECO:0000313" key="2">
    <source>
        <dbReference type="EMBL" id="GHO96851.1"/>
    </source>
</evidence>
<dbReference type="Proteomes" id="UP000597444">
    <property type="component" value="Unassembled WGS sequence"/>
</dbReference>
<evidence type="ECO:0000313" key="3">
    <source>
        <dbReference type="Proteomes" id="UP000597444"/>
    </source>
</evidence>
<proteinExistence type="predicted"/>
<dbReference type="SUPFAM" id="SSF56112">
    <property type="entry name" value="Protein kinase-like (PK-like)"/>
    <property type="match status" value="1"/>
</dbReference>
<dbReference type="EMBL" id="BNJK01000001">
    <property type="protein sequence ID" value="GHO96851.1"/>
    <property type="molecule type" value="Genomic_DNA"/>
</dbReference>
<name>A0A8J3ILR9_9CHLR</name>
<accession>A0A8J3ILR9</accession>
<dbReference type="PANTHER" id="PTHR21310">
    <property type="entry name" value="AMINOGLYCOSIDE PHOSPHOTRANSFERASE-RELATED-RELATED"/>
    <property type="match status" value="1"/>
</dbReference>
<reference evidence="2" key="1">
    <citation type="submission" date="2020-10" db="EMBL/GenBank/DDBJ databases">
        <title>Taxonomic study of unclassified bacteria belonging to the class Ktedonobacteria.</title>
        <authorList>
            <person name="Yabe S."/>
            <person name="Wang C.M."/>
            <person name="Zheng Y."/>
            <person name="Sakai Y."/>
            <person name="Cavaletti L."/>
            <person name="Monciardini P."/>
            <person name="Donadio S."/>
        </authorList>
    </citation>
    <scope>NUCLEOTIDE SEQUENCE</scope>
    <source>
        <strain evidence="2">ID150040</strain>
    </source>
</reference>
<dbReference type="InterPro" id="IPR002575">
    <property type="entry name" value="Aminoglycoside_PTrfase"/>
</dbReference>
<dbReference type="InterPro" id="IPR051678">
    <property type="entry name" value="AGP_Transferase"/>
</dbReference>
<feature type="domain" description="Aminoglycoside phosphotransferase" evidence="1">
    <location>
        <begin position="23"/>
        <end position="255"/>
    </location>
</feature>
<protein>
    <recommendedName>
        <fullName evidence="1">Aminoglycoside phosphotransferase domain-containing protein</fullName>
    </recommendedName>
</protein>
<dbReference type="RefSeq" id="WP_220207444.1">
    <property type="nucleotide sequence ID" value="NZ_BNJK01000001.1"/>
</dbReference>
<sequence>MKSAQVAYLCTACDLGVPLGTPRAVPGGSLHETWRLDTTQGAYAVKQLNPALLGQPGMTDLYQQTERIAAKIAAHGLPAVTAIDRQGEVLQRYEDEVFLVSRWMDGEALLPDDITPERLQQVGAMLARLHALPLPQTELPPLNWKPFSDDDWDMLTIHAADLGVSWAYQVRAMMPRLVEWGKWYEEASEHLNYTLVVSHRNLDPENILWRGEDAFSIVDWESAGLINPVVDLVETALIWSGLTTGAPSEERFAALMQGYVQAGGMVQETGRNALRGCLGIWLGWLLFTMYRSLGIAVASDEERQHAIKQTPHVLAVVRVLAGHLELWADWVDKWL</sequence>
<dbReference type="Pfam" id="PF01636">
    <property type="entry name" value="APH"/>
    <property type="match status" value="1"/>
</dbReference>
<dbReference type="AlphaFoldDB" id="A0A8J3ILR9"/>
<evidence type="ECO:0000259" key="1">
    <source>
        <dbReference type="Pfam" id="PF01636"/>
    </source>
</evidence>
<dbReference type="InterPro" id="IPR011009">
    <property type="entry name" value="Kinase-like_dom_sf"/>
</dbReference>
<keyword evidence="3" id="KW-1185">Reference proteome</keyword>